<keyword evidence="6" id="KW-0175">Coiled coil</keyword>
<comment type="subcellular location">
    <subcellularLocation>
        <location evidence="1">Membrane</location>
        <topology evidence="1">Single-pass membrane protein</topology>
    </subcellularLocation>
</comment>
<dbReference type="EMBL" id="MGDX01000006">
    <property type="protein sequence ID" value="OGL71755.1"/>
    <property type="molecule type" value="Genomic_DNA"/>
</dbReference>
<protein>
    <recommendedName>
        <fullName evidence="9">LemA family protein</fullName>
    </recommendedName>
</protein>
<dbReference type="STRING" id="1802389.A3C17_02990"/>
<proteinExistence type="inferred from homology"/>
<keyword evidence="4" id="KW-1133">Transmembrane helix</keyword>
<dbReference type="PANTHER" id="PTHR34478:SF2">
    <property type="entry name" value="MEMBRANE PROTEIN"/>
    <property type="match status" value="1"/>
</dbReference>
<evidence type="ECO:0000256" key="1">
    <source>
        <dbReference type="ARBA" id="ARBA00004167"/>
    </source>
</evidence>
<evidence type="ECO:0000313" key="8">
    <source>
        <dbReference type="Proteomes" id="UP000177097"/>
    </source>
</evidence>
<comment type="similarity">
    <text evidence="2">Belongs to the LemA family.</text>
</comment>
<evidence type="ECO:0000256" key="5">
    <source>
        <dbReference type="ARBA" id="ARBA00023136"/>
    </source>
</evidence>
<dbReference type="AlphaFoldDB" id="A0A1F7U0H2"/>
<evidence type="ECO:0000256" key="2">
    <source>
        <dbReference type="ARBA" id="ARBA00008854"/>
    </source>
</evidence>
<dbReference type="GO" id="GO:0016020">
    <property type="term" value="C:membrane"/>
    <property type="evidence" value="ECO:0007669"/>
    <property type="project" value="UniProtKB-SubCell"/>
</dbReference>
<dbReference type="Proteomes" id="UP000177097">
    <property type="component" value="Unassembled WGS sequence"/>
</dbReference>
<reference evidence="7 8" key="1">
    <citation type="journal article" date="2016" name="Nat. Commun.">
        <title>Thousands of microbial genomes shed light on interconnected biogeochemical processes in an aquifer system.</title>
        <authorList>
            <person name="Anantharaman K."/>
            <person name="Brown C.T."/>
            <person name="Hug L.A."/>
            <person name="Sharon I."/>
            <person name="Castelle C.J."/>
            <person name="Probst A.J."/>
            <person name="Thomas B.C."/>
            <person name="Singh A."/>
            <person name="Wilkins M.J."/>
            <person name="Karaoz U."/>
            <person name="Brodie E.L."/>
            <person name="Williams K.H."/>
            <person name="Hubbard S.S."/>
            <person name="Banfield J.F."/>
        </authorList>
    </citation>
    <scope>NUCLEOTIDE SEQUENCE [LARGE SCALE GENOMIC DNA]</scope>
</reference>
<dbReference type="InterPro" id="IPR023353">
    <property type="entry name" value="LemA-like_dom_sf"/>
</dbReference>
<comment type="caution">
    <text evidence="7">The sequence shown here is derived from an EMBL/GenBank/DDBJ whole genome shotgun (WGS) entry which is preliminary data.</text>
</comment>
<keyword evidence="5" id="KW-0472">Membrane</keyword>
<name>A0A1F7U0H2_9BACT</name>
<keyword evidence="3" id="KW-0812">Transmembrane</keyword>
<evidence type="ECO:0000313" key="7">
    <source>
        <dbReference type="EMBL" id="OGL71755.1"/>
    </source>
</evidence>
<evidence type="ECO:0000256" key="4">
    <source>
        <dbReference type="ARBA" id="ARBA00022989"/>
    </source>
</evidence>
<accession>A0A1F7U0H2</accession>
<evidence type="ECO:0008006" key="9">
    <source>
        <dbReference type="Google" id="ProtNLM"/>
    </source>
</evidence>
<feature type="coiled-coil region" evidence="6">
    <location>
        <begin position="126"/>
        <end position="153"/>
    </location>
</feature>
<dbReference type="SUPFAM" id="SSF140478">
    <property type="entry name" value="LemA-like"/>
    <property type="match status" value="1"/>
</dbReference>
<dbReference type="InterPro" id="IPR007156">
    <property type="entry name" value="MamQ_LemA"/>
</dbReference>
<evidence type="ECO:0000256" key="3">
    <source>
        <dbReference type="ARBA" id="ARBA00022692"/>
    </source>
</evidence>
<dbReference type="PANTHER" id="PTHR34478">
    <property type="entry name" value="PROTEIN LEMA"/>
    <property type="match status" value="1"/>
</dbReference>
<organism evidence="7 8">
    <name type="scientific">Candidatus Uhrbacteria bacterium RIFCSPHIGHO2_02_FULL_53_13</name>
    <dbReference type="NCBI Taxonomy" id="1802389"/>
    <lineage>
        <taxon>Bacteria</taxon>
        <taxon>Candidatus Uhriibacteriota</taxon>
    </lineage>
</organism>
<dbReference type="Pfam" id="PF04011">
    <property type="entry name" value="LemA"/>
    <property type="match status" value="1"/>
</dbReference>
<dbReference type="Gene3D" id="1.20.1440.20">
    <property type="entry name" value="LemA-like domain"/>
    <property type="match status" value="1"/>
</dbReference>
<gene>
    <name evidence="7" type="ORF">A3C17_02990</name>
</gene>
<evidence type="ECO:0000256" key="6">
    <source>
        <dbReference type="SAM" id="Coils"/>
    </source>
</evidence>
<sequence length="194" mass="21262">MNKRKSLTPYLLVVAIVLVLALWLGGTYNGLVQKDSLVQTRFADVEAQYQRRFDLIPNVVSTVEGSAAFEQDTLQAVTEARSAWARAGAARDMDGQVAAAGVFDSALTRLLVTVEAYPVIQSTQAFRDLMTELEGTENRIAVARRDYNQAVNTYNVAVRRVPSNIVAALFGFDAHEFFAAVENAEAAPSVEFEL</sequence>